<dbReference type="Pfam" id="PF13274">
    <property type="entry name" value="SocA_Panacea"/>
    <property type="match status" value="1"/>
</dbReference>
<dbReference type="EMBL" id="CP112998">
    <property type="protein sequence ID" value="WAC10484.1"/>
    <property type="molecule type" value="Genomic_DNA"/>
</dbReference>
<dbReference type="AlphaFoldDB" id="A0A9E8SJR5"/>
<organism evidence="2 3">
    <name type="scientific">Dyadobacter pollutisoli</name>
    <dbReference type="NCBI Taxonomy" id="2910158"/>
    <lineage>
        <taxon>Bacteria</taxon>
        <taxon>Pseudomonadati</taxon>
        <taxon>Bacteroidota</taxon>
        <taxon>Cytophagia</taxon>
        <taxon>Cytophagales</taxon>
        <taxon>Spirosomataceae</taxon>
        <taxon>Dyadobacter</taxon>
    </lineage>
</organism>
<evidence type="ECO:0000259" key="1">
    <source>
        <dbReference type="Pfam" id="PF13274"/>
    </source>
</evidence>
<name>A0A9E8SJR5_9BACT</name>
<dbReference type="RefSeq" id="WP_244824486.1">
    <property type="nucleotide sequence ID" value="NZ_CP112998.1"/>
</dbReference>
<evidence type="ECO:0000313" key="2">
    <source>
        <dbReference type="EMBL" id="WAC10484.1"/>
    </source>
</evidence>
<gene>
    <name evidence="2" type="ORF">ON006_22380</name>
</gene>
<keyword evidence="3" id="KW-1185">Reference proteome</keyword>
<feature type="domain" description="Antitoxin SocA-like Panacea" evidence="1">
    <location>
        <begin position="30"/>
        <end position="139"/>
    </location>
</feature>
<sequence length="190" mass="22341">MKGYNHKKAAQLINYFATYNQGAINKMKAFKLIWLVNRLHLRKYARTVTGDTHYAMEWGAVPSNTKNFIEGKVDIQSSEKQYFDQYLSLEGHMIMSVQEVNAKVFSETDLEVADEILRSYNGLDQFELANYSHYFPEWKRFQEKIEKSGSSYKMDINDFFENYIDEKGLFNDEKEDLEIAKELFFETANA</sequence>
<reference evidence="2" key="1">
    <citation type="submission" date="2022-11" db="EMBL/GenBank/DDBJ databases">
        <title>Dyadobacter pollutisoli sp. nov., isolated from plastic dumped soil.</title>
        <authorList>
            <person name="Kim J.M."/>
            <person name="Kim K.R."/>
            <person name="Lee J.K."/>
            <person name="Hao L."/>
            <person name="Jeon C.O."/>
        </authorList>
    </citation>
    <scope>NUCLEOTIDE SEQUENCE</scope>
    <source>
        <strain evidence="2">U1</strain>
    </source>
</reference>
<proteinExistence type="predicted"/>
<dbReference type="InterPro" id="IPR025272">
    <property type="entry name" value="SocA_Panacea"/>
</dbReference>
<dbReference type="Proteomes" id="UP001164653">
    <property type="component" value="Chromosome"/>
</dbReference>
<evidence type="ECO:0000313" key="3">
    <source>
        <dbReference type="Proteomes" id="UP001164653"/>
    </source>
</evidence>
<dbReference type="KEGG" id="dpf:ON006_22380"/>
<protein>
    <submittedName>
        <fullName evidence="2">Panacea domain-containing protein</fullName>
    </submittedName>
</protein>
<accession>A0A9E8SJR5</accession>